<name>A0A7W6IDN3_9HYPH</name>
<dbReference type="SUPFAM" id="SSF51735">
    <property type="entry name" value="NAD(P)-binding Rossmann-fold domains"/>
    <property type="match status" value="1"/>
</dbReference>
<protein>
    <submittedName>
        <fullName evidence="3">Uncharacterized protein YbjT (DUF2867 family)/uncharacterized membrane protein</fullName>
    </submittedName>
</protein>
<dbReference type="PANTHER" id="PTHR12126">
    <property type="entry name" value="NADH-UBIQUINONE OXIDOREDUCTASE 39 KDA SUBUNIT-RELATED"/>
    <property type="match status" value="1"/>
</dbReference>
<dbReference type="InterPro" id="IPR051207">
    <property type="entry name" value="ComplexI_NDUFA9_subunit"/>
</dbReference>
<dbReference type="EMBL" id="JACIDC010000003">
    <property type="protein sequence ID" value="MBB4039499.1"/>
    <property type="molecule type" value="Genomic_DNA"/>
</dbReference>
<organism evidence="3 4">
    <name type="scientific">Microvirga flocculans</name>
    <dbReference type="NCBI Taxonomy" id="217168"/>
    <lineage>
        <taxon>Bacteria</taxon>
        <taxon>Pseudomonadati</taxon>
        <taxon>Pseudomonadota</taxon>
        <taxon>Alphaproteobacteria</taxon>
        <taxon>Hyphomicrobiales</taxon>
        <taxon>Methylobacteriaceae</taxon>
        <taxon>Microvirga</taxon>
    </lineage>
</organism>
<gene>
    <name evidence="3" type="ORF">GGR34_001141</name>
</gene>
<evidence type="ECO:0000259" key="2">
    <source>
        <dbReference type="Pfam" id="PF13460"/>
    </source>
</evidence>
<comment type="caution">
    <text evidence="3">The sequence shown here is derived from an EMBL/GenBank/DDBJ whole genome shotgun (WGS) entry which is preliminary data.</text>
</comment>
<feature type="domain" description="NAD(P)-binding" evidence="2">
    <location>
        <begin position="7"/>
        <end position="153"/>
    </location>
</feature>
<feature type="transmembrane region" description="Helical" evidence="1">
    <location>
        <begin position="411"/>
        <end position="428"/>
    </location>
</feature>
<evidence type="ECO:0000313" key="4">
    <source>
        <dbReference type="Proteomes" id="UP000519439"/>
    </source>
</evidence>
<evidence type="ECO:0000313" key="3">
    <source>
        <dbReference type="EMBL" id="MBB4039499.1"/>
    </source>
</evidence>
<evidence type="ECO:0000256" key="1">
    <source>
        <dbReference type="SAM" id="Phobius"/>
    </source>
</evidence>
<dbReference type="Proteomes" id="UP000519439">
    <property type="component" value="Unassembled WGS sequence"/>
</dbReference>
<dbReference type="Pfam" id="PF13781">
    <property type="entry name" value="DoxX_3"/>
    <property type="match status" value="1"/>
</dbReference>
<dbReference type="PANTHER" id="PTHR12126:SF11">
    <property type="entry name" value="NADH DEHYDROGENASE [UBIQUINONE] 1 ALPHA SUBCOMPLEX SUBUNIT 9, MITOCHONDRIAL"/>
    <property type="match status" value="1"/>
</dbReference>
<dbReference type="Gene3D" id="3.40.50.720">
    <property type="entry name" value="NAD(P)-binding Rossmann-like Domain"/>
    <property type="match status" value="1"/>
</dbReference>
<keyword evidence="4" id="KW-1185">Reference proteome</keyword>
<keyword evidence="1" id="KW-0472">Membrane</keyword>
<dbReference type="RefSeq" id="WP_027317452.1">
    <property type="nucleotide sequence ID" value="NZ_JACIDC010000003.1"/>
</dbReference>
<feature type="transmembrane region" description="Helical" evidence="1">
    <location>
        <begin position="355"/>
        <end position="374"/>
    </location>
</feature>
<accession>A0A7W6IDN3</accession>
<dbReference type="InterPro" id="IPR025695">
    <property type="entry name" value="DoxX-like"/>
</dbReference>
<sequence>MQVLVLGGYGLIGQPVVSRLLEAGYHVTGLGRSVRLARRICPQATWVERDISTLTRPQDWLPVLSGVDAVVNCSGALQDSPRDHLQALQTDAMQALFEACRTACIKKVVQISAVGVSRDATTPFLRTKADADEALMASDLDWIVLRPGLVIAQNAYGGTALIRALASFPLIVPLLEGSKPIQTVCIEDVVDAVLACVDGQVETRSAYDLVEAQDHSLKEIILAFRSWLGFAAVPILHVPRVVARLLFSIGDTLGYLGWRPPVRMTALRQLEVGVRGDPAAWVRARGRAPSSLPSTLARMTATIQERWFARLWLLKPIIIGTLSLFWLASGMIGFIEAKAAAAILLQRGVGEEFAMAAVFSGSLVDISLAALLLVRATHKAAAYGMIATTVAYLAAGTLLTPNLWLDPLGPFVKTIPGVVLALVVLAIADER</sequence>
<dbReference type="GO" id="GO:0044877">
    <property type="term" value="F:protein-containing complex binding"/>
    <property type="evidence" value="ECO:0007669"/>
    <property type="project" value="TreeGrafter"/>
</dbReference>
<dbReference type="Pfam" id="PF13460">
    <property type="entry name" value="NAD_binding_10"/>
    <property type="match status" value="1"/>
</dbReference>
<keyword evidence="1" id="KW-0812">Transmembrane</keyword>
<dbReference type="InterPro" id="IPR016040">
    <property type="entry name" value="NAD(P)-bd_dom"/>
</dbReference>
<dbReference type="AlphaFoldDB" id="A0A7W6IDN3"/>
<dbReference type="InterPro" id="IPR036291">
    <property type="entry name" value="NAD(P)-bd_dom_sf"/>
</dbReference>
<proteinExistence type="predicted"/>
<keyword evidence="1" id="KW-1133">Transmembrane helix</keyword>
<feature type="transmembrane region" description="Helical" evidence="1">
    <location>
        <begin position="381"/>
        <end position="399"/>
    </location>
</feature>
<reference evidence="3 4" key="1">
    <citation type="submission" date="2020-08" db="EMBL/GenBank/DDBJ databases">
        <title>Genomic Encyclopedia of Type Strains, Phase IV (KMG-IV): sequencing the most valuable type-strain genomes for metagenomic binning, comparative biology and taxonomic classification.</title>
        <authorList>
            <person name="Goeker M."/>
        </authorList>
    </citation>
    <scope>NUCLEOTIDE SEQUENCE [LARGE SCALE GENOMIC DNA]</scope>
    <source>
        <strain evidence="3 4">DSM 15743</strain>
    </source>
</reference>
<feature type="transmembrane region" description="Helical" evidence="1">
    <location>
        <begin position="312"/>
        <end position="335"/>
    </location>
</feature>